<comment type="caution">
    <text evidence="1">The sequence shown here is derived from an EMBL/GenBank/DDBJ whole genome shotgun (WGS) entry which is preliminary data.</text>
</comment>
<gene>
    <name evidence="1" type="ORF">N7472_002212</name>
</gene>
<reference evidence="1" key="2">
    <citation type="journal article" date="2023" name="IMA Fungus">
        <title>Comparative genomic study of the Penicillium genus elucidates a diverse pangenome and 15 lateral gene transfer events.</title>
        <authorList>
            <person name="Petersen C."/>
            <person name="Sorensen T."/>
            <person name="Nielsen M.R."/>
            <person name="Sondergaard T.E."/>
            <person name="Sorensen J.L."/>
            <person name="Fitzpatrick D.A."/>
            <person name="Frisvad J.C."/>
            <person name="Nielsen K.L."/>
        </authorList>
    </citation>
    <scope>NUCLEOTIDE SEQUENCE</scope>
    <source>
        <strain evidence="1">IBT 16849</strain>
    </source>
</reference>
<sequence length="91" mass="10715">MKYSRLQTVEFHKTLAQANWYMKQHNTQFSFILTAREHVPIRRLNDNEDLRLANPIFWTQSGTSQEPVLTVALGLWCLGMMAANDRLYHLH</sequence>
<name>A0A9W9MQR1_9EURO</name>
<accession>A0A9W9MQR1</accession>
<dbReference type="AlphaFoldDB" id="A0A9W9MQR1"/>
<organism evidence="1 2">
    <name type="scientific">Penicillium cf. griseofulvum</name>
    <dbReference type="NCBI Taxonomy" id="2972120"/>
    <lineage>
        <taxon>Eukaryota</taxon>
        <taxon>Fungi</taxon>
        <taxon>Dikarya</taxon>
        <taxon>Ascomycota</taxon>
        <taxon>Pezizomycotina</taxon>
        <taxon>Eurotiomycetes</taxon>
        <taxon>Eurotiomycetidae</taxon>
        <taxon>Eurotiales</taxon>
        <taxon>Aspergillaceae</taxon>
        <taxon>Penicillium</taxon>
    </lineage>
</organism>
<evidence type="ECO:0000313" key="2">
    <source>
        <dbReference type="Proteomes" id="UP001150879"/>
    </source>
</evidence>
<evidence type="ECO:0000313" key="1">
    <source>
        <dbReference type="EMBL" id="KAJ5205764.1"/>
    </source>
</evidence>
<proteinExistence type="predicted"/>
<keyword evidence="2" id="KW-1185">Reference proteome</keyword>
<reference evidence="1" key="1">
    <citation type="submission" date="2022-11" db="EMBL/GenBank/DDBJ databases">
        <authorList>
            <person name="Petersen C."/>
        </authorList>
    </citation>
    <scope>NUCLEOTIDE SEQUENCE</scope>
    <source>
        <strain evidence="1">IBT 16849</strain>
    </source>
</reference>
<protein>
    <submittedName>
        <fullName evidence="1">Uncharacterized protein</fullName>
    </submittedName>
</protein>
<dbReference type="OrthoDB" id="4367324at2759"/>
<dbReference type="Proteomes" id="UP001150879">
    <property type="component" value="Unassembled WGS sequence"/>
</dbReference>
<dbReference type="EMBL" id="JAPQKP010000002">
    <property type="protein sequence ID" value="KAJ5205764.1"/>
    <property type="molecule type" value="Genomic_DNA"/>
</dbReference>